<reference evidence="4" key="2">
    <citation type="submission" date="2015-01" db="EMBL/GenBank/DDBJ databases">
        <title>Evolutionary Origins and Diversification of the Mycorrhizal Mutualists.</title>
        <authorList>
            <consortium name="DOE Joint Genome Institute"/>
            <consortium name="Mycorrhizal Genomics Consortium"/>
            <person name="Kohler A."/>
            <person name="Kuo A."/>
            <person name="Nagy L.G."/>
            <person name="Floudas D."/>
            <person name="Copeland A."/>
            <person name="Barry K.W."/>
            <person name="Cichocki N."/>
            <person name="Veneault-Fourrey C."/>
            <person name="LaButti K."/>
            <person name="Lindquist E.A."/>
            <person name="Lipzen A."/>
            <person name="Lundell T."/>
            <person name="Morin E."/>
            <person name="Murat C."/>
            <person name="Riley R."/>
            <person name="Ohm R."/>
            <person name="Sun H."/>
            <person name="Tunlid A."/>
            <person name="Henrissat B."/>
            <person name="Grigoriev I.V."/>
            <person name="Hibbett D.S."/>
            <person name="Martin F."/>
        </authorList>
    </citation>
    <scope>NUCLEOTIDE SEQUENCE [LARGE SCALE GENOMIC DNA]</scope>
    <source>
        <strain evidence="4">441</strain>
    </source>
</reference>
<keyword evidence="1" id="KW-0479">Metal-binding</keyword>
<evidence type="ECO:0000259" key="2">
    <source>
        <dbReference type="PROSITE" id="PS50158"/>
    </source>
</evidence>
<keyword evidence="1" id="KW-0863">Zinc-finger</keyword>
<gene>
    <name evidence="3" type="ORF">PISMIDRAFT_65519</name>
</gene>
<dbReference type="InterPro" id="IPR001878">
    <property type="entry name" value="Znf_CCHC"/>
</dbReference>
<sequence length="56" mass="6185">AGWGAYQEQVAQWGRMHSESTWISENTPFPLKLGTAIICSGECYRCGTHGHASRNC</sequence>
<feature type="non-terminal residue" evidence="3">
    <location>
        <position position="1"/>
    </location>
</feature>
<dbReference type="GO" id="GO:0003676">
    <property type="term" value="F:nucleic acid binding"/>
    <property type="evidence" value="ECO:0007669"/>
    <property type="project" value="InterPro"/>
</dbReference>
<proteinExistence type="predicted"/>
<organism evidence="3 4">
    <name type="scientific">Pisolithus microcarpus 441</name>
    <dbReference type="NCBI Taxonomy" id="765257"/>
    <lineage>
        <taxon>Eukaryota</taxon>
        <taxon>Fungi</taxon>
        <taxon>Dikarya</taxon>
        <taxon>Basidiomycota</taxon>
        <taxon>Agaricomycotina</taxon>
        <taxon>Agaricomycetes</taxon>
        <taxon>Agaricomycetidae</taxon>
        <taxon>Boletales</taxon>
        <taxon>Sclerodermatineae</taxon>
        <taxon>Pisolithaceae</taxon>
        <taxon>Pisolithus</taxon>
    </lineage>
</organism>
<feature type="domain" description="CCHC-type" evidence="2">
    <location>
        <begin position="43"/>
        <end position="56"/>
    </location>
</feature>
<dbReference type="EMBL" id="KN833739">
    <property type="protein sequence ID" value="KIK22419.1"/>
    <property type="molecule type" value="Genomic_DNA"/>
</dbReference>
<keyword evidence="4" id="KW-1185">Reference proteome</keyword>
<evidence type="ECO:0000256" key="1">
    <source>
        <dbReference type="PROSITE-ProRule" id="PRU00047"/>
    </source>
</evidence>
<accession>A0A0C9Z8T6</accession>
<feature type="non-terminal residue" evidence="3">
    <location>
        <position position="56"/>
    </location>
</feature>
<evidence type="ECO:0000313" key="3">
    <source>
        <dbReference type="EMBL" id="KIK22419.1"/>
    </source>
</evidence>
<dbReference type="Proteomes" id="UP000054018">
    <property type="component" value="Unassembled WGS sequence"/>
</dbReference>
<dbReference type="HOGENOM" id="CLU_208800_0_0_1"/>
<name>A0A0C9Z8T6_9AGAM</name>
<protein>
    <recommendedName>
        <fullName evidence="2">CCHC-type domain-containing protein</fullName>
    </recommendedName>
</protein>
<dbReference type="AlphaFoldDB" id="A0A0C9Z8T6"/>
<dbReference type="PROSITE" id="PS50158">
    <property type="entry name" value="ZF_CCHC"/>
    <property type="match status" value="1"/>
</dbReference>
<reference evidence="3 4" key="1">
    <citation type="submission" date="2014-04" db="EMBL/GenBank/DDBJ databases">
        <authorList>
            <consortium name="DOE Joint Genome Institute"/>
            <person name="Kuo A."/>
            <person name="Kohler A."/>
            <person name="Costa M.D."/>
            <person name="Nagy L.G."/>
            <person name="Floudas D."/>
            <person name="Copeland A."/>
            <person name="Barry K.W."/>
            <person name="Cichocki N."/>
            <person name="Veneault-Fourrey C."/>
            <person name="LaButti K."/>
            <person name="Lindquist E.A."/>
            <person name="Lipzen A."/>
            <person name="Lundell T."/>
            <person name="Morin E."/>
            <person name="Murat C."/>
            <person name="Sun H."/>
            <person name="Tunlid A."/>
            <person name="Henrissat B."/>
            <person name="Grigoriev I.V."/>
            <person name="Hibbett D.S."/>
            <person name="Martin F."/>
            <person name="Nordberg H.P."/>
            <person name="Cantor M.N."/>
            <person name="Hua S.X."/>
        </authorList>
    </citation>
    <scope>NUCLEOTIDE SEQUENCE [LARGE SCALE GENOMIC DNA]</scope>
    <source>
        <strain evidence="3 4">441</strain>
    </source>
</reference>
<keyword evidence="1" id="KW-0862">Zinc</keyword>
<dbReference type="GO" id="GO:0008270">
    <property type="term" value="F:zinc ion binding"/>
    <property type="evidence" value="ECO:0007669"/>
    <property type="project" value="UniProtKB-KW"/>
</dbReference>
<dbReference type="OrthoDB" id="3260975at2759"/>
<evidence type="ECO:0000313" key="4">
    <source>
        <dbReference type="Proteomes" id="UP000054018"/>
    </source>
</evidence>